<keyword evidence="2 4" id="KW-0456">Lyase</keyword>
<dbReference type="AlphaFoldDB" id="C6CDW9"/>
<dbReference type="PANTHER" id="PTHR30502">
    <property type="entry name" value="2-KETO-3-DEOXY-L-RHAMNONATE ALDOLASE"/>
    <property type="match status" value="1"/>
</dbReference>
<dbReference type="STRING" id="579405.Dd703_3301"/>
<dbReference type="GO" id="GO:0046872">
    <property type="term" value="F:metal ion binding"/>
    <property type="evidence" value="ECO:0007669"/>
    <property type="project" value="UniProtKB-KW"/>
</dbReference>
<evidence type="ECO:0000256" key="1">
    <source>
        <dbReference type="ARBA" id="ARBA00022723"/>
    </source>
</evidence>
<dbReference type="EC" id="4.1.3.39" evidence="4"/>
<evidence type="ECO:0000313" key="5">
    <source>
        <dbReference type="Proteomes" id="UP000002734"/>
    </source>
</evidence>
<dbReference type="InterPro" id="IPR040442">
    <property type="entry name" value="Pyrv_kinase-like_dom_sf"/>
</dbReference>
<protein>
    <submittedName>
        <fullName evidence="4">4-hydroxy-2-oxovalerate aldolase</fullName>
        <ecNumber evidence="4">4.1.3.39</ecNumber>
    </submittedName>
</protein>
<dbReference type="InterPro" id="IPR005000">
    <property type="entry name" value="Aldolase/citrate-lyase_domain"/>
</dbReference>
<dbReference type="GO" id="GO:0008701">
    <property type="term" value="F:4-hydroxy-2-oxovalerate aldolase activity"/>
    <property type="evidence" value="ECO:0007669"/>
    <property type="project" value="UniProtKB-EC"/>
</dbReference>
<dbReference type="InterPro" id="IPR050251">
    <property type="entry name" value="HpcH-HpaI_aldolase"/>
</dbReference>
<dbReference type="Gene3D" id="3.20.20.60">
    <property type="entry name" value="Phosphoenolpyruvate-binding domains"/>
    <property type="match status" value="1"/>
</dbReference>
<name>C6CDW9_MUSP7</name>
<evidence type="ECO:0000256" key="2">
    <source>
        <dbReference type="ARBA" id="ARBA00023239"/>
    </source>
</evidence>
<dbReference type="Proteomes" id="UP000002734">
    <property type="component" value="Chromosome"/>
</dbReference>
<keyword evidence="1" id="KW-0479">Metal-binding</keyword>
<dbReference type="RefSeq" id="WP_015854963.1">
    <property type="nucleotide sequence ID" value="NC_012880.1"/>
</dbReference>
<dbReference type="GO" id="GO:0005737">
    <property type="term" value="C:cytoplasm"/>
    <property type="evidence" value="ECO:0007669"/>
    <property type="project" value="UniProtKB-ARBA"/>
</dbReference>
<organism evidence="4 5">
    <name type="scientific">Musicola paradisiaca (strain Ech703)</name>
    <name type="common">Dickeya paradisiaca</name>
    <name type="synonym">Dickeya dadantii</name>
    <dbReference type="NCBI Taxonomy" id="579405"/>
    <lineage>
        <taxon>Bacteria</taxon>
        <taxon>Pseudomonadati</taxon>
        <taxon>Pseudomonadota</taxon>
        <taxon>Gammaproteobacteria</taxon>
        <taxon>Enterobacterales</taxon>
        <taxon>Pectobacteriaceae</taxon>
        <taxon>Musicola</taxon>
    </lineage>
</organism>
<dbReference type="EMBL" id="CP001654">
    <property type="protein sequence ID" value="ACS87063.1"/>
    <property type="molecule type" value="Genomic_DNA"/>
</dbReference>
<feature type="domain" description="HpcH/HpaI aldolase/citrate lyase" evidence="3">
    <location>
        <begin position="29"/>
        <end position="255"/>
    </location>
</feature>
<evidence type="ECO:0000313" key="4">
    <source>
        <dbReference type="EMBL" id="ACS87063.1"/>
    </source>
</evidence>
<dbReference type="InterPro" id="IPR015813">
    <property type="entry name" value="Pyrv/PenolPyrv_kinase-like_dom"/>
</dbReference>
<dbReference type="NCBIfam" id="NF007521">
    <property type="entry name" value="PRK10128.1"/>
    <property type="match status" value="1"/>
</dbReference>
<dbReference type="SUPFAM" id="SSF51621">
    <property type="entry name" value="Phosphoenolpyruvate/pyruvate domain"/>
    <property type="match status" value="1"/>
</dbReference>
<dbReference type="KEGG" id="dda:Dd703_3301"/>
<dbReference type="HOGENOM" id="CLU_059964_1_0_6"/>
<proteinExistence type="predicted"/>
<accession>C6CDW9</accession>
<keyword evidence="5" id="KW-1185">Reference proteome</keyword>
<dbReference type="Pfam" id="PF03328">
    <property type="entry name" value="HpcH_HpaI"/>
    <property type="match status" value="1"/>
</dbReference>
<gene>
    <name evidence="4" type="ordered locus">Dd703_3301</name>
</gene>
<dbReference type="FunFam" id="3.20.20.60:FF:000004">
    <property type="entry name" value="5-keto-4-deoxy-D-glucarate aldolase"/>
    <property type="match status" value="1"/>
</dbReference>
<reference evidence="4" key="1">
    <citation type="submission" date="2009-06" db="EMBL/GenBank/DDBJ databases">
        <title>Complete sequence of Dickeya dadantii Ech703.</title>
        <authorList>
            <consortium name="US DOE Joint Genome Institute"/>
            <person name="Lucas S."/>
            <person name="Copeland A."/>
            <person name="Lapidus A."/>
            <person name="Glavina del Rio T."/>
            <person name="Dalin E."/>
            <person name="Tice H."/>
            <person name="Bruce D."/>
            <person name="Goodwin L."/>
            <person name="Pitluck S."/>
            <person name="Chertkov O."/>
            <person name="Brettin T."/>
            <person name="Detter J.C."/>
            <person name="Han C."/>
            <person name="Larimer F."/>
            <person name="Land M."/>
            <person name="Hauser L."/>
            <person name="Kyrpides N."/>
            <person name="Mikhailova N."/>
            <person name="Balakrishnan V."/>
            <person name="Glasner J."/>
            <person name="Perna N.T."/>
        </authorList>
    </citation>
    <scope>NUCLEOTIDE SEQUENCE [LARGE SCALE GENOMIC DNA]</scope>
    <source>
        <strain evidence="4">Ech703</strain>
    </source>
</reference>
<dbReference type="eggNOG" id="COG3836">
    <property type="taxonomic scope" value="Bacteria"/>
</dbReference>
<dbReference type="GO" id="GO:0016832">
    <property type="term" value="F:aldehyde-lyase activity"/>
    <property type="evidence" value="ECO:0007669"/>
    <property type="project" value="UniProtKB-ARBA"/>
</dbReference>
<sequence>MNSELEKNTLSERVLVNPFKRGLQTGEVQIGLWLSSTSSYLAEIAATSCYDWLLIDGEHAPNTMQDLHHQLQAIASYASQPVIRPVEGQRSIIKQVLDIGARTLLIPMVDTAEQAREVVSATRYPPHGTRGVGASVARAARWGRVEHYMAKANDELCVLIQAESKTALDNLDELLQVDGIDGVFIGPADLSASLGYPDNPGHPEVQRIIEQSIRRIRAAGKAAGFLAVDPDMAKKCIAWGANFVAVGVDTMLYTQALDARLAIFKTGLTDAAPAKTSY</sequence>
<dbReference type="PANTHER" id="PTHR30502:SF5">
    <property type="entry name" value="2-KETO-3-DEOXY-L-RHAMNONATE ALDOLASE"/>
    <property type="match status" value="1"/>
</dbReference>
<evidence type="ECO:0000259" key="3">
    <source>
        <dbReference type="Pfam" id="PF03328"/>
    </source>
</evidence>